<reference evidence="11 12" key="1">
    <citation type="submission" date="2015-11" db="EMBL/GenBank/DDBJ databases">
        <title>Genomic analysis of 38 Legionella species identifies large and diverse effector repertoires.</title>
        <authorList>
            <person name="Burstein D."/>
            <person name="Amaro F."/>
            <person name="Zusman T."/>
            <person name="Lifshitz Z."/>
            <person name="Cohen O."/>
            <person name="Gilbert J.A."/>
            <person name="Pupko T."/>
            <person name="Shuman H.A."/>
            <person name="Segal G."/>
        </authorList>
    </citation>
    <scope>NUCLEOTIDE SEQUENCE [LARGE SCALE GENOMIC DNA]</scope>
    <source>
        <strain evidence="11 12">ATCC 43878</strain>
    </source>
</reference>
<dbReference type="GO" id="GO:0005886">
    <property type="term" value="C:plasma membrane"/>
    <property type="evidence" value="ECO:0007669"/>
    <property type="project" value="UniProtKB-SubCell"/>
</dbReference>
<keyword evidence="12" id="KW-1185">Reference proteome</keyword>
<accession>A0A0W0S491</accession>
<dbReference type="SUPFAM" id="SSF54523">
    <property type="entry name" value="Pili subunits"/>
    <property type="match status" value="1"/>
</dbReference>
<evidence type="ECO:0000256" key="3">
    <source>
        <dbReference type="ARBA" id="ARBA00022475"/>
    </source>
</evidence>
<feature type="transmembrane region" description="Helical" evidence="10">
    <location>
        <begin position="6"/>
        <end position="29"/>
    </location>
</feature>
<evidence type="ECO:0000256" key="8">
    <source>
        <dbReference type="ARBA" id="ARBA00023136"/>
    </source>
</evidence>
<dbReference type="GO" id="GO:0015627">
    <property type="term" value="C:type II protein secretion system complex"/>
    <property type="evidence" value="ECO:0007669"/>
    <property type="project" value="InterPro"/>
</dbReference>
<dbReference type="InterPro" id="IPR049875">
    <property type="entry name" value="TypeII_GspH"/>
</dbReference>
<evidence type="ECO:0000256" key="7">
    <source>
        <dbReference type="ARBA" id="ARBA00022989"/>
    </source>
</evidence>
<evidence type="ECO:0000313" key="12">
    <source>
        <dbReference type="Proteomes" id="UP000054742"/>
    </source>
</evidence>
<organism evidence="11 12">
    <name type="scientific">Legionella brunensis</name>
    <dbReference type="NCBI Taxonomy" id="29422"/>
    <lineage>
        <taxon>Bacteria</taxon>
        <taxon>Pseudomonadati</taxon>
        <taxon>Pseudomonadota</taxon>
        <taxon>Gammaproteobacteria</taxon>
        <taxon>Legionellales</taxon>
        <taxon>Legionellaceae</taxon>
        <taxon>Legionella</taxon>
    </lineage>
</organism>
<evidence type="ECO:0000256" key="1">
    <source>
        <dbReference type="ARBA" id="ARBA00004377"/>
    </source>
</evidence>
<evidence type="ECO:0000256" key="5">
    <source>
        <dbReference type="ARBA" id="ARBA00022519"/>
    </source>
</evidence>
<name>A0A0W0S491_9GAMM</name>
<dbReference type="InterPro" id="IPR002416">
    <property type="entry name" value="T2SS_protein-GspH"/>
</dbReference>
<dbReference type="AlphaFoldDB" id="A0A0W0S491"/>
<evidence type="ECO:0000256" key="10">
    <source>
        <dbReference type="SAM" id="Phobius"/>
    </source>
</evidence>
<dbReference type="PROSITE" id="PS00409">
    <property type="entry name" value="PROKAR_NTER_METHYL"/>
    <property type="match status" value="1"/>
</dbReference>
<keyword evidence="5" id="KW-0997">Cell inner membrane</keyword>
<dbReference type="EMBL" id="LNXV01000033">
    <property type="protein sequence ID" value="KTC78259.1"/>
    <property type="molecule type" value="Genomic_DNA"/>
</dbReference>
<dbReference type="Pfam" id="PF07963">
    <property type="entry name" value="N_methyl"/>
    <property type="match status" value="1"/>
</dbReference>
<keyword evidence="3" id="KW-1003">Cell membrane</keyword>
<proteinExistence type="predicted"/>
<dbReference type="NCBIfam" id="TIGR02532">
    <property type="entry name" value="IV_pilin_GFxxxE"/>
    <property type="match status" value="1"/>
</dbReference>
<evidence type="ECO:0000256" key="6">
    <source>
        <dbReference type="ARBA" id="ARBA00022692"/>
    </source>
</evidence>
<dbReference type="RefSeq" id="WP_058442523.1">
    <property type="nucleotide sequence ID" value="NZ_CAAAHU010000004.1"/>
</dbReference>
<dbReference type="PRINTS" id="PR00885">
    <property type="entry name" value="BCTERIALGSPH"/>
</dbReference>
<evidence type="ECO:0000256" key="4">
    <source>
        <dbReference type="ARBA" id="ARBA00022481"/>
    </source>
</evidence>
<dbReference type="GO" id="GO:0015628">
    <property type="term" value="P:protein secretion by the type II secretion system"/>
    <property type="evidence" value="ECO:0007669"/>
    <property type="project" value="InterPro"/>
</dbReference>
<dbReference type="STRING" id="29422.Lbru_2551"/>
<comment type="subcellular location">
    <subcellularLocation>
        <location evidence="1">Cell inner membrane</location>
        <topology evidence="1">Single-pass membrane protein</topology>
    </subcellularLocation>
</comment>
<evidence type="ECO:0000313" key="11">
    <source>
        <dbReference type="EMBL" id="KTC78259.1"/>
    </source>
</evidence>
<dbReference type="PATRIC" id="fig|29422.6.peg.2714"/>
<dbReference type="OrthoDB" id="5649665at2"/>
<dbReference type="Gene3D" id="3.55.40.10">
    <property type="entry name" value="minor pseudopilin epsh domain"/>
    <property type="match status" value="1"/>
</dbReference>
<keyword evidence="7 10" id="KW-1133">Transmembrane helix</keyword>
<comment type="caution">
    <text evidence="11">The sequence shown here is derived from an EMBL/GenBank/DDBJ whole genome shotgun (WGS) entry which is preliminary data.</text>
</comment>
<gene>
    <name evidence="11" type="ORF">Lbru_2551</name>
</gene>
<evidence type="ECO:0000256" key="9">
    <source>
        <dbReference type="ARBA" id="ARBA00030775"/>
    </source>
</evidence>
<dbReference type="Proteomes" id="UP000054742">
    <property type="component" value="Unassembled WGS sequence"/>
</dbReference>
<dbReference type="NCBIfam" id="TIGR01708">
    <property type="entry name" value="typeII_sec_gspH"/>
    <property type="match status" value="1"/>
</dbReference>
<protein>
    <recommendedName>
        <fullName evidence="2">Type II secretion system protein H</fullName>
    </recommendedName>
    <alternativeName>
        <fullName evidence="9">General secretion pathway protein H</fullName>
    </alternativeName>
</protein>
<dbReference type="InterPro" id="IPR045584">
    <property type="entry name" value="Pilin-like"/>
</dbReference>
<keyword evidence="8 10" id="KW-0472">Membrane</keyword>
<sequence>MRAKGFTLIEILVVLIIIGITIGFALLAFGDFGTSRRAVVTAEQFATYLKLLQQRAILEMMPLGVTINPDHYQTFRFEQNAIWKPMPEKSVFHTQYFPNNIIASFQRVNSAIKNPDIIINASGDMTPFTLYFGTTQKPKLTTLIGKHNGEVTLLFPQAS</sequence>
<evidence type="ECO:0000256" key="2">
    <source>
        <dbReference type="ARBA" id="ARBA00021549"/>
    </source>
</evidence>
<keyword evidence="6 10" id="KW-0812">Transmembrane</keyword>
<keyword evidence="4" id="KW-0488">Methylation</keyword>
<dbReference type="InterPro" id="IPR012902">
    <property type="entry name" value="N_methyl_site"/>
</dbReference>